<dbReference type="InterPro" id="IPR038765">
    <property type="entry name" value="Papain-like_cys_pep_sf"/>
</dbReference>
<dbReference type="AlphaFoldDB" id="A0AA36H7F1"/>
<reference evidence="4" key="1">
    <citation type="submission" date="2023-07" db="EMBL/GenBank/DDBJ databases">
        <authorList>
            <consortium name="CYATHOMIX"/>
        </authorList>
    </citation>
    <scope>NUCLEOTIDE SEQUENCE</scope>
    <source>
        <strain evidence="4">N/A</strain>
    </source>
</reference>
<dbReference type="PANTHER" id="PTHR12411">
    <property type="entry name" value="CYSTEINE PROTEASE FAMILY C1-RELATED"/>
    <property type="match status" value="1"/>
</dbReference>
<dbReference type="InterPro" id="IPR000668">
    <property type="entry name" value="Peptidase_C1A_C"/>
</dbReference>
<dbReference type="GO" id="GO:0008234">
    <property type="term" value="F:cysteine-type peptidase activity"/>
    <property type="evidence" value="ECO:0007669"/>
    <property type="project" value="InterPro"/>
</dbReference>
<evidence type="ECO:0000256" key="1">
    <source>
        <dbReference type="ARBA" id="ARBA00008455"/>
    </source>
</evidence>
<organism evidence="4 5">
    <name type="scientific">Cylicocyclus nassatus</name>
    <name type="common">Nematode worm</name>
    <dbReference type="NCBI Taxonomy" id="53992"/>
    <lineage>
        <taxon>Eukaryota</taxon>
        <taxon>Metazoa</taxon>
        <taxon>Ecdysozoa</taxon>
        <taxon>Nematoda</taxon>
        <taxon>Chromadorea</taxon>
        <taxon>Rhabditida</taxon>
        <taxon>Rhabditina</taxon>
        <taxon>Rhabditomorpha</taxon>
        <taxon>Strongyloidea</taxon>
        <taxon>Strongylidae</taxon>
        <taxon>Cylicocyclus</taxon>
    </lineage>
</organism>
<evidence type="ECO:0000256" key="2">
    <source>
        <dbReference type="SAM" id="SignalP"/>
    </source>
</evidence>
<feature type="signal peptide" evidence="2">
    <location>
        <begin position="1"/>
        <end position="28"/>
    </location>
</feature>
<dbReference type="InterPro" id="IPR025660">
    <property type="entry name" value="Pept_his_AS"/>
</dbReference>
<dbReference type="SUPFAM" id="SSF54001">
    <property type="entry name" value="Cysteine proteinases"/>
    <property type="match status" value="1"/>
</dbReference>
<comment type="similarity">
    <text evidence="1">Belongs to the peptidase C1 family.</text>
</comment>
<accession>A0AA36H7F1</accession>
<evidence type="ECO:0000313" key="5">
    <source>
        <dbReference type="Proteomes" id="UP001176961"/>
    </source>
</evidence>
<evidence type="ECO:0000313" key="4">
    <source>
        <dbReference type="EMBL" id="CAJ0605160.1"/>
    </source>
</evidence>
<dbReference type="PROSITE" id="PS00639">
    <property type="entry name" value="THIOL_PROTEASE_HIS"/>
    <property type="match status" value="1"/>
</dbReference>
<dbReference type="EMBL" id="CATQJL010000316">
    <property type="protein sequence ID" value="CAJ0605160.1"/>
    <property type="molecule type" value="Genomic_DNA"/>
</dbReference>
<gene>
    <name evidence="4" type="ORF">CYNAS_LOCUS17143</name>
</gene>
<dbReference type="CDD" id="cd02620">
    <property type="entry name" value="Peptidase_C1A_CathepsinB"/>
    <property type="match status" value="1"/>
</dbReference>
<comment type="caution">
    <text evidence="4">The sequence shown here is derived from an EMBL/GenBank/DDBJ whole genome shotgun (WGS) entry which is preliminary data.</text>
</comment>
<feature type="chain" id="PRO_5041276596" description="Peptidase C1A papain C-terminal domain-containing protein" evidence="2">
    <location>
        <begin position="29"/>
        <end position="251"/>
    </location>
</feature>
<dbReference type="Gene3D" id="3.90.70.10">
    <property type="entry name" value="Cysteine proteinases"/>
    <property type="match status" value="1"/>
</dbReference>
<keyword evidence="2" id="KW-0732">Signal</keyword>
<evidence type="ECO:0000259" key="3">
    <source>
        <dbReference type="SMART" id="SM00645"/>
    </source>
</evidence>
<feature type="domain" description="Peptidase C1A papain C-terminal" evidence="3">
    <location>
        <begin position="10"/>
        <end position="246"/>
    </location>
</feature>
<dbReference type="Pfam" id="PF00112">
    <property type="entry name" value="Peptidase_C1"/>
    <property type="match status" value="1"/>
</dbReference>
<dbReference type="InterPro" id="IPR013128">
    <property type="entry name" value="Peptidase_C1A"/>
</dbReference>
<dbReference type="Proteomes" id="UP001176961">
    <property type="component" value="Unassembled WGS sequence"/>
</dbReference>
<sequence>MAKMQIHKAHPRSGQLRVLLSCICCLMSDRICIQTYNNETIMQTLVSDTDILACCGERCGHGCNGGYMTEAWGYVVNNGTCSGGPYLAKDCCKPYAFHPCGQHKGQPYYGECEKPNENTPTCRKRCQFHYKKAYEEDKIKVLHAYYVYGLVNEIAMQEELMAFGPFQAAFIVYDDFRYYKSGVYVHKYGKEAGGHAVKIIGWGVENEVKYWLVSNSWNSDWGDNGYFKILRGENECGIEGPGMAGKMWIGR</sequence>
<dbReference type="SMART" id="SM00645">
    <property type="entry name" value="Pept_C1"/>
    <property type="match status" value="1"/>
</dbReference>
<name>A0AA36H7F1_CYLNA</name>
<keyword evidence="5" id="KW-1185">Reference proteome</keyword>
<dbReference type="GO" id="GO:0006508">
    <property type="term" value="P:proteolysis"/>
    <property type="evidence" value="ECO:0007669"/>
    <property type="project" value="InterPro"/>
</dbReference>
<protein>
    <recommendedName>
        <fullName evidence="3">Peptidase C1A papain C-terminal domain-containing protein</fullName>
    </recommendedName>
</protein>
<proteinExistence type="inferred from homology"/>